<reference evidence="2 4" key="1">
    <citation type="submission" date="2017-11" db="EMBL/GenBank/DDBJ databases">
        <title>The genome of Rhizophagus clarus HR1 reveals common genetic basis of auxotrophy among arbuscular mycorrhizal fungi.</title>
        <authorList>
            <person name="Kobayashi Y."/>
        </authorList>
    </citation>
    <scope>NUCLEOTIDE SEQUENCE [LARGE SCALE GENOMIC DNA]</scope>
    <source>
        <strain evidence="2 4">HR1</strain>
    </source>
</reference>
<dbReference type="Gene3D" id="3.40.50.150">
    <property type="entry name" value="Vaccinia Virus protein VP39"/>
    <property type="match status" value="1"/>
</dbReference>
<dbReference type="AlphaFoldDB" id="A0A2Z6RWY8"/>
<protein>
    <submittedName>
        <fullName evidence="3">S-adenosyl-L-methionine-dependent methyltransferase</fullName>
    </submittedName>
</protein>
<dbReference type="EMBL" id="BEXD01004156">
    <property type="protein sequence ID" value="GBC07608.1"/>
    <property type="molecule type" value="Genomic_DNA"/>
</dbReference>
<dbReference type="OrthoDB" id="2013972at2759"/>
<keyword evidence="3" id="KW-0808">Transferase</keyword>
<dbReference type="Proteomes" id="UP000615446">
    <property type="component" value="Unassembled WGS sequence"/>
</dbReference>
<dbReference type="SUPFAM" id="SSF53335">
    <property type="entry name" value="S-adenosyl-L-methionine-dependent methyltransferases"/>
    <property type="match status" value="1"/>
</dbReference>
<evidence type="ECO:0000313" key="2">
    <source>
        <dbReference type="EMBL" id="GBC07608.1"/>
    </source>
</evidence>
<keyword evidence="4" id="KW-1185">Reference proteome</keyword>
<dbReference type="STRING" id="94130.A0A2Z6RWY8"/>
<evidence type="ECO:0000313" key="3">
    <source>
        <dbReference type="EMBL" id="GES88661.1"/>
    </source>
</evidence>
<evidence type="ECO:0000313" key="4">
    <source>
        <dbReference type="Proteomes" id="UP000247702"/>
    </source>
</evidence>
<dbReference type="PANTHER" id="PTHR43591">
    <property type="entry name" value="METHYLTRANSFERASE"/>
    <property type="match status" value="1"/>
</dbReference>
<reference evidence="3" key="2">
    <citation type="submission" date="2019-10" db="EMBL/GenBank/DDBJ databases">
        <title>Conservation and host-specific expression of non-tandemly repeated heterogenous ribosome RNA gene in arbuscular mycorrhizal fungi.</title>
        <authorList>
            <person name="Maeda T."/>
            <person name="Kobayashi Y."/>
            <person name="Nakagawa T."/>
            <person name="Ezawa T."/>
            <person name="Yamaguchi K."/>
            <person name="Bino T."/>
            <person name="Nishimoto Y."/>
            <person name="Shigenobu S."/>
            <person name="Kawaguchi M."/>
        </authorList>
    </citation>
    <scope>NUCLEOTIDE SEQUENCE</scope>
    <source>
        <strain evidence="3">HR1</strain>
    </source>
</reference>
<dbReference type="InterPro" id="IPR029063">
    <property type="entry name" value="SAM-dependent_MTases_sf"/>
</dbReference>
<dbReference type="GO" id="GO:0008168">
    <property type="term" value="F:methyltransferase activity"/>
    <property type="evidence" value="ECO:0007669"/>
    <property type="project" value="UniProtKB-KW"/>
</dbReference>
<proteinExistence type="predicted"/>
<organism evidence="2 4">
    <name type="scientific">Rhizophagus clarus</name>
    <dbReference type="NCBI Taxonomy" id="94130"/>
    <lineage>
        <taxon>Eukaryota</taxon>
        <taxon>Fungi</taxon>
        <taxon>Fungi incertae sedis</taxon>
        <taxon>Mucoromycota</taxon>
        <taxon>Glomeromycotina</taxon>
        <taxon>Glomeromycetes</taxon>
        <taxon>Glomerales</taxon>
        <taxon>Glomeraceae</taxon>
        <taxon>Rhizophagus</taxon>
    </lineage>
</organism>
<accession>A0A2Z6RWY8</accession>
<dbReference type="GO" id="GO:0032259">
    <property type="term" value="P:methylation"/>
    <property type="evidence" value="ECO:0007669"/>
    <property type="project" value="UniProtKB-KW"/>
</dbReference>
<dbReference type="EMBL" id="BLAL01000180">
    <property type="protein sequence ID" value="GES88661.1"/>
    <property type="molecule type" value="Genomic_DNA"/>
</dbReference>
<dbReference type="CDD" id="cd02440">
    <property type="entry name" value="AdoMet_MTases"/>
    <property type="match status" value="1"/>
</dbReference>
<dbReference type="InterPro" id="IPR041698">
    <property type="entry name" value="Methyltransf_25"/>
</dbReference>
<feature type="domain" description="Methyltransferase" evidence="1">
    <location>
        <begin position="105"/>
        <end position="197"/>
    </location>
</feature>
<name>A0A2Z6RWY8_9GLOM</name>
<evidence type="ECO:0000259" key="1">
    <source>
        <dbReference type="Pfam" id="PF13649"/>
    </source>
</evidence>
<sequence>MNNNNSICKKSTNKINKRNTQHPLLINSTENQDDDGFDEFILDTFRFVGGRRYHNVSNSKYFLPNDLTEMDRLEKQHYLFRHIWKGNFSAPIREKLLQKENCPCVLDVGCGPGTWVTDMAFEYPSAIFIGVDISPIFPSEQKKPENATFLQNMLDGLPFEDDTFDFVYQRSLASAISEDQWKEDIIYELHRVTKPDGWIELMEPEILSPKKNDAPNCHKFSRSLLNFLATLGINGFISSQLENILKSTKLFKNIKCEEISTPIGQWGGRLGEMMCNDYIENVEACKPALSQFMGISHEKFDSMLENIRVEVNQNRLYYKTRRFYAQKA</sequence>
<dbReference type="Pfam" id="PF13649">
    <property type="entry name" value="Methyltransf_25"/>
    <property type="match status" value="1"/>
</dbReference>
<comment type="caution">
    <text evidence="2">The sequence shown here is derived from an EMBL/GenBank/DDBJ whole genome shotgun (WGS) entry which is preliminary data.</text>
</comment>
<dbReference type="Proteomes" id="UP000247702">
    <property type="component" value="Unassembled WGS sequence"/>
</dbReference>
<gene>
    <name evidence="3" type="ORF">RCL2_001559800</name>
    <name evidence="2" type="ORF">RclHR1_07570004</name>
</gene>
<dbReference type="PANTHER" id="PTHR43591:SF24">
    <property type="entry name" value="2-METHOXY-6-POLYPRENYL-1,4-BENZOQUINOL METHYLASE, MITOCHONDRIAL"/>
    <property type="match status" value="1"/>
</dbReference>
<keyword evidence="3" id="KW-0489">Methyltransferase</keyword>